<comment type="caution">
    <text evidence="2">The sequence shown here is derived from an EMBL/GenBank/DDBJ whole genome shotgun (WGS) entry which is preliminary data.</text>
</comment>
<organism evidence="2 3">
    <name type="scientific">Phytophthora oleae</name>
    <dbReference type="NCBI Taxonomy" id="2107226"/>
    <lineage>
        <taxon>Eukaryota</taxon>
        <taxon>Sar</taxon>
        <taxon>Stramenopiles</taxon>
        <taxon>Oomycota</taxon>
        <taxon>Peronosporomycetes</taxon>
        <taxon>Peronosporales</taxon>
        <taxon>Peronosporaceae</taxon>
        <taxon>Phytophthora</taxon>
    </lineage>
</organism>
<dbReference type="AlphaFoldDB" id="A0ABD3EZ89"/>
<evidence type="ECO:0000313" key="3">
    <source>
        <dbReference type="Proteomes" id="UP001632037"/>
    </source>
</evidence>
<gene>
    <name evidence="2" type="ORF">V7S43_016626</name>
</gene>
<feature type="region of interest" description="Disordered" evidence="1">
    <location>
        <begin position="1"/>
        <end position="30"/>
    </location>
</feature>
<proteinExistence type="predicted"/>
<name>A0ABD3EZ89_9STRA</name>
<evidence type="ECO:0000313" key="2">
    <source>
        <dbReference type="EMBL" id="KAL3658494.1"/>
    </source>
</evidence>
<accession>A0ABD3EZ89</accession>
<evidence type="ECO:0000256" key="1">
    <source>
        <dbReference type="SAM" id="MobiDB-lite"/>
    </source>
</evidence>
<reference evidence="2 3" key="1">
    <citation type="submission" date="2024-09" db="EMBL/GenBank/DDBJ databases">
        <title>Genome sequencing and assembly of Phytophthora oleae, isolate VK10A, causative agent of rot of olive drupes.</title>
        <authorList>
            <person name="Conti Taguali S."/>
            <person name="Riolo M."/>
            <person name="La Spada F."/>
            <person name="Cacciola S.O."/>
            <person name="Dionisio G."/>
        </authorList>
    </citation>
    <scope>NUCLEOTIDE SEQUENCE [LARGE SCALE GENOMIC DNA]</scope>
    <source>
        <strain evidence="2 3">VK10A</strain>
    </source>
</reference>
<dbReference type="EMBL" id="JBIMZQ010000054">
    <property type="protein sequence ID" value="KAL3658494.1"/>
    <property type="molecule type" value="Genomic_DNA"/>
</dbReference>
<sequence length="250" mass="27271">MTSETPKKRSSSKAPVSTKAPATKKPRASFYERVRDFGEASLAKLEPNAGRTPTIEAPRIKAPAIDGLSTAEQNVGLSRHTKKPPGEVTEIAEPRKEAVPHLPETSVPSTPVTCYLSPLERHQQMRQAQGSAHEVIPTVEDLHNFIKANDVSLPSVRARLEVKGKVEWTSSHNVKTGELARIHFVDLEAPESLEEMQKCFQDVYDSDYLAIDQLLITAAIFGCTAATPGIPPGGVIVTITNPTKVKLFMD</sequence>
<dbReference type="Proteomes" id="UP001632037">
    <property type="component" value="Unassembled WGS sequence"/>
</dbReference>
<protein>
    <submittedName>
        <fullName evidence="2">Uncharacterized protein</fullName>
    </submittedName>
</protein>
<keyword evidence="3" id="KW-1185">Reference proteome</keyword>